<evidence type="ECO:0000259" key="2">
    <source>
        <dbReference type="PROSITE" id="PS51406"/>
    </source>
</evidence>
<evidence type="ECO:0000256" key="1">
    <source>
        <dbReference type="SAM" id="SignalP"/>
    </source>
</evidence>
<protein>
    <recommendedName>
        <fullName evidence="2">Fibrinogen C-terminal domain-containing protein</fullName>
    </recommendedName>
</protein>
<dbReference type="RefSeq" id="WP_192030112.1">
    <property type="nucleotide sequence ID" value="NZ_JACYTR010000028.1"/>
</dbReference>
<keyword evidence="1" id="KW-0732">Signal</keyword>
<dbReference type="Gene3D" id="3.90.215.10">
    <property type="entry name" value="Gamma Fibrinogen, chain A, domain 1"/>
    <property type="match status" value="1"/>
</dbReference>
<dbReference type="NCBIfam" id="NF040941">
    <property type="entry name" value="GGGWT_bact"/>
    <property type="match status" value="1"/>
</dbReference>
<dbReference type="InterPro" id="IPR002181">
    <property type="entry name" value="Fibrinogen_a/b/g_C_dom"/>
</dbReference>
<dbReference type="InterPro" id="IPR036056">
    <property type="entry name" value="Fibrinogen-like_C"/>
</dbReference>
<sequence>MSRWWIAFGLFSLALCQPAWAESCKSILGNNPAAPSGVYSIDPDDEGPLGSVDVVCDMVRDGGGWTFGLKTWYQSGLHSLTGSAGTTADALTLKGNPYKLSDDVIRAIIGLSENFDVLADQAGYNSAYSTGNHEYVVLRNFTGTWTFGAQMPVSSTATTMNSYRASDNTLAWTGALSCGGRGGPGINCYDVVSNNPMGGSGCAINMGTSSNSGWHHFYMAETNSDSYLYICNGAQHSSGYNMNHRFWFRETAKSNQSALSVSSDPSAIMFGSTSTLSTSGGSGTGAVSFAITAGSEFCEVSSTTVTGIGVGSCTVTATKAGDGMFNPASATVDITVSRAEQADLAAVASPLNIVFGATSTLSTTGGSGSGAVGFAVTAGSDFCDVSDTTLTGIGVGTCTVTATKAGDDYYNVATAEVNVTVDRANQAALTAMASPSTIGFGGSSTLGSSGGSGTGAVSFAISSGGTFCSISENILSGIGVGTCTVTATKAADSNFAAATASVDVVVDKASQATLTASATPASIKIGEDSELSTSGGSGSGAVTFAVTAGSTFCSISDTTLSGTDVGTCTVTASKAADDNYLAATATVDVTVENAAPTLSLTPTLFLLEDLGSGLVFTVGDDQTPAADLVVSLASDNQTLLADANLATNLTVDDANRILDLQLEPDANGVAVITVRVTDGASAFTEGQSTVTVGAVNDAPSAAFAGNEVWPAGESGAKAVTDFASLFNPGPGNESDQTVSIELATESDPSGVLSGISIDGSGTLSYTLTGNSGAARIRLQAVDDGGTANGGVDRGQAVTRRIIVGDGVDVTVSIWRGAPVGKLGEAMVKGSTLAEYSVEVRNNSAQDANGLRLRVSPIIGLTNVLWNCVISSCTPPNGSGEIDTQVDLQAGGVLLLGLSGSVDINVPFVEISAQATLPQGAVVLLSDDDRRVLIESTGGNGVYKSGFE</sequence>
<dbReference type="SUPFAM" id="SSF56496">
    <property type="entry name" value="Fibrinogen C-terminal domain-like"/>
    <property type="match status" value="1"/>
</dbReference>
<feature type="signal peptide" evidence="1">
    <location>
        <begin position="1"/>
        <end position="21"/>
    </location>
</feature>
<evidence type="ECO:0000313" key="4">
    <source>
        <dbReference type="Proteomes" id="UP000613768"/>
    </source>
</evidence>
<gene>
    <name evidence="3" type="ORF">IFO71_13185</name>
</gene>
<evidence type="ECO:0000313" key="3">
    <source>
        <dbReference type="EMBL" id="MBD8526691.1"/>
    </source>
</evidence>
<name>A0AAW3ZQY5_9GAMM</name>
<dbReference type="InterPro" id="IPR014716">
    <property type="entry name" value="Fibrinogen_a/b/g_C_1"/>
</dbReference>
<comment type="caution">
    <text evidence="3">The sequence shown here is derived from an EMBL/GenBank/DDBJ whole genome shotgun (WGS) entry which is preliminary data.</text>
</comment>
<proteinExistence type="predicted"/>
<accession>A0AAW3ZQY5</accession>
<feature type="domain" description="Fibrinogen C-terminal" evidence="2">
    <location>
        <begin position="15"/>
        <end position="66"/>
    </location>
</feature>
<keyword evidence="4" id="KW-1185">Reference proteome</keyword>
<dbReference type="Proteomes" id="UP000613768">
    <property type="component" value="Unassembled WGS sequence"/>
</dbReference>
<dbReference type="PROSITE" id="PS51406">
    <property type="entry name" value="FIBRINOGEN_C_2"/>
    <property type="match status" value="1"/>
</dbReference>
<dbReference type="AlphaFoldDB" id="A0AAW3ZQY5"/>
<organism evidence="3 4">
    <name type="scientific">Pseudomarimonas arenosa</name>
    <dbReference type="NCBI Taxonomy" id="2774145"/>
    <lineage>
        <taxon>Bacteria</taxon>
        <taxon>Pseudomonadati</taxon>
        <taxon>Pseudomonadota</taxon>
        <taxon>Gammaproteobacteria</taxon>
        <taxon>Lysobacterales</taxon>
        <taxon>Lysobacteraceae</taxon>
        <taxon>Pseudomarimonas</taxon>
    </lineage>
</organism>
<feature type="chain" id="PRO_5043834346" description="Fibrinogen C-terminal domain-containing protein" evidence="1">
    <location>
        <begin position="22"/>
        <end position="947"/>
    </location>
</feature>
<reference evidence="3 4" key="1">
    <citation type="submission" date="2020-09" db="EMBL/GenBank/DDBJ databases">
        <title>Pseudoxanthomonas sp. CAU 1598 isolated from sand of Yaerae Beach.</title>
        <authorList>
            <person name="Kim W."/>
        </authorList>
    </citation>
    <scope>NUCLEOTIDE SEQUENCE [LARGE SCALE GENOMIC DNA]</scope>
    <source>
        <strain evidence="3 4">CAU 1598</strain>
    </source>
</reference>
<dbReference type="EMBL" id="JACYTR010000028">
    <property type="protein sequence ID" value="MBD8526691.1"/>
    <property type="molecule type" value="Genomic_DNA"/>
</dbReference>